<name>E9P9Z1_YEASX</name>
<dbReference type="AlphaFoldDB" id="E9P9Z1"/>
<accession>E9P9Z1</accession>
<dbReference type="EMBL" id="U10082">
    <property type="protein sequence ID" value="AAC48929.1"/>
    <property type="molecule type" value="Genomic_DNA"/>
</dbReference>
<evidence type="ECO:0000313" key="1">
    <source>
        <dbReference type="EMBL" id="AAC48929.1"/>
    </source>
</evidence>
<reference evidence="1" key="1">
    <citation type="journal article" date="1994" name="Yeast">
        <title>UBP5 encodes a putative yeast ubiquitin-specific protease that is related to the human Tre-2 oncogene product.</title>
        <authorList>
            <person name="Xiao W."/>
            <person name="Fontanie T."/>
            <person name="Tang M."/>
        </authorList>
    </citation>
    <scope>NUCLEOTIDE SEQUENCE</scope>
    <source>
        <strain evidence="1">DC5</strain>
    </source>
</reference>
<proteinExistence type="predicted"/>
<sequence length="178" mass="19417">MFYFTKEFFESNYRFATHEWRTLRHKYNLHIIYLTEVQSYTIQTTIDETMKVCTSLYLSICVMGYIRRGRSQYQWLLIGKGGMQQILHFPLVCLRAFTTASLGKPRSISCLIVCSGNVLPVAVVAPAVLLPVGVGPIPVLGASAGTAPGCGGRVELVLVGVRGLSDEVVTDVGAGSPS</sequence>
<organism evidence="1">
    <name type="scientific">Saccharomyces cerevisiae</name>
    <name type="common">Baker's yeast</name>
    <dbReference type="NCBI Taxonomy" id="4932"/>
    <lineage>
        <taxon>Eukaryota</taxon>
        <taxon>Fungi</taxon>
        <taxon>Dikarya</taxon>
        <taxon>Ascomycota</taxon>
        <taxon>Saccharomycotina</taxon>
        <taxon>Saccharomycetes</taxon>
        <taxon>Saccharomycetales</taxon>
        <taxon>Saccharomycetaceae</taxon>
        <taxon>Saccharomyces</taxon>
    </lineage>
</organism>
<protein>
    <submittedName>
        <fullName evidence="1">Uncharacterized protein</fullName>
    </submittedName>
</protein>